<dbReference type="InterPro" id="IPR036259">
    <property type="entry name" value="MFS_trans_sf"/>
</dbReference>
<keyword evidence="8" id="KW-1185">Reference proteome</keyword>
<dbReference type="GO" id="GO:0022857">
    <property type="term" value="F:transmembrane transporter activity"/>
    <property type="evidence" value="ECO:0007669"/>
    <property type="project" value="TreeGrafter"/>
</dbReference>
<evidence type="ECO:0000313" key="7">
    <source>
        <dbReference type="EMBL" id="KAK3753132.1"/>
    </source>
</evidence>
<evidence type="ECO:0000256" key="1">
    <source>
        <dbReference type="ARBA" id="ARBA00004141"/>
    </source>
</evidence>
<reference evidence="7" key="1">
    <citation type="journal article" date="2023" name="G3 (Bethesda)">
        <title>A reference genome for the long-term kleptoplast-retaining sea slug Elysia crispata morphotype clarki.</title>
        <authorList>
            <person name="Eastman K.E."/>
            <person name="Pendleton A.L."/>
            <person name="Shaikh M.A."/>
            <person name="Suttiyut T."/>
            <person name="Ogas R."/>
            <person name="Tomko P."/>
            <person name="Gavelis G."/>
            <person name="Widhalm J.R."/>
            <person name="Wisecaver J.H."/>
        </authorList>
    </citation>
    <scope>NUCLEOTIDE SEQUENCE</scope>
    <source>
        <strain evidence="7">ECLA1</strain>
    </source>
</reference>
<dbReference type="Gene3D" id="1.20.1250.20">
    <property type="entry name" value="MFS general substrate transporter like domains"/>
    <property type="match status" value="1"/>
</dbReference>
<evidence type="ECO:0000256" key="2">
    <source>
        <dbReference type="ARBA" id="ARBA00022692"/>
    </source>
</evidence>
<dbReference type="GO" id="GO:0016020">
    <property type="term" value="C:membrane"/>
    <property type="evidence" value="ECO:0007669"/>
    <property type="project" value="UniProtKB-SubCell"/>
</dbReference>
<feature type="compositionally biased region" description="Acidic residues" evidence="5">
    <location>
        <begin position="1"/>
        <end position="11"/>
    </location>
</feature>
<keyword evidence="2 6" id="KW-0812">Transmembrane</keyword>
<feature type="transmembrane region" description="Helical" evidence="6">
    <location>
        <begin position="400"/>
        <end position="424"/>
    </location>
</feature>
<keyword evidence="4 6" id="KW-0472">Membrane</keyword>
<dbReference type="Proteomes" id="UP001283361">
    <property type="component" value="Unassembled WGS sequence"/>
</dbReference>
<evidence type="ECO:0000256" key="4">
    <source>
        <dbReference type="ARBA" id="ARBA00023136"/>
    </source>
</evidence>
<name>A0AAE0YQ92_9GAST</name>
<protein>
    <recommendedName>
        <fullName evidence="9">Solute carrier family 46 member 3</fullName>
    </recommendedName>
</protein>
<evidence type="ECO:0008006" key="9">
    <source>
        <dbReference type="Google" id="ProtNLM"/>
    </source>
</evidence>
<gene>
    <name evidence="7" type="ORF">RRG08_024410</name>
</gene>
<dbReference type="PANTHER" id="PTHR23507:SF1">
    <property type="entry name" value="FI18259P1-RELATED"/>
    <property type="match status" value="1"/>
</dbReference>
<evidence type="ECO:0000256" key="5">
    <source>
        <dbReference type="SAM" id="MobiDB-lite"/>
    </source>
</evidence>
<feature type="transmembrane region" description="Helical" evidence="6">
    <location>
        <begin position="182"/>
        <end position="203"/>
    </location>
</feature>
<accession>A0AAE0YQ92</accession>
<dbReference type="PANTHER" id="PTHR23507">
    <property type="entry name" value="ZGC:174356"/>
    <property type="match status" value="1"/>
</dbReference>
<comment type="caution">
    <text evidence="7">The sequence shown here is derived from an EMBL/GenBank/DDBJ whole genome shotgun (WGS) entry which is preliminary data.</text>
</comment>
<feature type="transmembrane region" description="Helical" evidence="6">
    <location>
        <begin position="559"/>
        <end position="581"/>
    </location>
</feature>
<dbReference type="AlphaFoldDB" id="A0AAE0YQ92"/>
<feature type="transmembrane region" description="Helical" evidence="6">
    <location>
        <begin position="468"/>
        <end position="487"/>
    </location>
</feature>
<evidence type="ECO:0000256" key="3">
    <source>
        <dbReference type="ARBA" id="ARBA00022989"/>
    </source>
</evidence>
<evidence type="ECO:0000313" key="8">
    <source>
        <dbReference type="Proteomes" id="UP001283361"/>
    </source>
</evidence>
<feature type="transmembrane region" description="Helical" evidence="6">
    <location>
        <begin position="224"/>
        <end position="241"/>
    </location>
</feature>
<sequence>MDISSDIEEEREPLLPPISESSRRTHRQTSSSSAEAETSGSPRSAHRNPHVGLNIGIGTMAPPLLCSVRELCDNNHFSFPRESESDDRDVESRSSFSDEDDIMTLRAKLALTLVTISYFLGYIPSMVIMNPYIYDRIAEEFDYQIKTSSEMPCVADIQNITANTSSIEIQNEIERRVSMLELYLQLTTYLTALIPILLLGPITDKFGRRAGFLLPISGTLMKQVMYIVVVTCKLPIPFLYLAHGMEALGGSFAAMLSAIFSVTSDITQSGVGRSRCIALLEALQTLSSTAAQIYTAQWMRYGYVSPLICALANCCLAFMMAILFPETLLAAVSNGDTKLLRGDHGSETGQVEQNSCLRRVLKLSSKCWKMIRKSVMLYVKHDSRREIACGQPNILCKRRLVLIIFICTVAVNFSRIGVEALFQIKYPLCWAATKVYTFTGIRIFLSWVAILVMLILMQKVFKMADRHVAIVGIVSSLLSNAAISLAVNDAMVYEAAIVGFMTRSIIPMLRSTMSSLVDYASQGAMYSSLSCVESLGAGIFSTAAYRIYYTTLSSWAGEIFMIFACIMVIALTLLVILNVIFARESTTNNVNTDVTWNIQENNDSDIES</sequence>
<feature type="transmembrane region" description="Helical" evidence="6">
    <location>
        <begin position="301"/>
        <end position="324"/>
    </location>
</feature>
<feature type="region of interest" description="Disordered" evidence="5">
    <location>
        <begin position="78"/>
        <end position="97"/>
    </location>
</feature>
<feature type="compositionally biased region" description="Low complexity" evidence="5">
    <location>
        <begin position="28"/>
        <end position="39"/>
    </location>
</feature>
<feature type="transmembrane region" description="Helical" evidence="6">
    <location>
        <begin position="109"/>
        <end position="133"/>
    </location>
</feature>
<dbReference type="SUPFAM" id="SSF103473">
    <property type="entry name" value="MFS general substrate transporter"/>
    <property type="match status" value="1"/>
</dbReference>
<feature type="transmembrane region" description="Helical" evidence="6">
    <location>
        <begin position="436"/>
        <end position="456"/>
    </location>
</feature>
<dbReference type="EMBL" id="JAWDGP010005718">
    <property type="protein sequence ID" value="KAK3753132.1"/>
    <property type="molecule type" value="Genomic_DNA"/>
</dbReference>
<keyword evidence="3 6" id="KW-1133">Transmembrane helix</keyword>
<proteinExistence type="predicted"/>
<comment type="subcellular location">
    <subcellularLocation>
        <location evidence="1">Membrane</location>
        <topology evidence="1">Multi-pass membrane protein</topology>
    </subcellularLocation>
</comment>
<feature type="region of interest" description="Disordered" evidence="5">
    <location>
        <begin position="1"/>
        <end position="52"/>
    </location>
</feature>
<feature type="transmembrane region" description="Helical" evidence="6">
    <location>
        <begin position="524"/>
        <end position="547"/>
    </location>
</feature>
<evidence type="ECO:0000256" key="6">
    <source>
        <dbReference type="SAM" id="Phobius"/>
    </source>
</evidence>
<organism evidence="7 8">
    <name type="scientific">Elysia crispata</name>
    <name type="common">lettuce slug</name>
    <dbReference type="NCBI Taxonomy" id="231223"/>
    <lineage>
        <taxon>Eukaryota</taxon>
        <taxon>Metazoa</taxon>
        <taxon>Spiralia</taxon>
        <taxon>Lophotrochozoa</taxon>
        <taxon>Mollusca</taxon>
        <taxon>Gastropoda</taxon>
        <taxon>Heterobranchia</taxon>
        <taxon>Euthyneura</taxon>
        <taxon>Panpulmonata</taxon>
        <taxon>Sacoglossa</taxon>
        <taxon>Placobranchoidea</taxon>
        <taxon>Plakobranchidae</taxon>
        <taxon>Elysia</taxon>
    </lineage>
</organism>